<comment type="caution">
    <text evidence="1">The sequence shown here is derived from an EMBL/GenBank/DDBJ whole genome shotgun (WGS) entry which is preliminary data.</text>
</comment>
<evidence type="ECO:0000313" key="1">
    <source>
        <dbReference type="EMBL" id="KAF5184308.1"/>
    </source>
</evidence>
<keyword evidence="2" id="KW-1185">Reference proteome</keyword>
<reference evidence="1 2" key="1">
    <citation type="submission" date="2020-06" db="EMBL/GenBank/DDBJ databases">
        <title>Transcriptomic and genomic resources for Thalictrum thalictroides and T. hernandezii: Facilitating candidate gene discovery in an emerging model plant lineage.</title>
        <authorList>
            <person name="Arias T."/>
            <person name="Riano-Pachon D.M."/>
            <person name="Di Stilio V.S."/>
        </authorList>
    </citation>
    <scope>NUCLEOTIDE SEQUENCE [LARGE SCALE GENOMIC DNA]</scope>
    <source>
        <strain evidence="2">cv. WT478/WT964</strain>
        <tissue evidence="1">Leaves</tissue>
    </source>
</reference>
<gene>
    <name evidence="1" type="ORF">FRX31_026111</name>
</gene>
<name>A0A7J6VI98_THATH</name>
<organism evidence="1 2">
    <name type="scientific">Thalictrum thalictroides</name>
    <name type="common">Rue-anemone</name>
    <name type="synonym">Anemone thalictroides</name>
    <dbReference type="NCBI Taxonomy" id="46969"/>
    <lineage>
        <taxon>Eukaryota</taxon>
        <taxon>Viridiplantae</taxon>
        <taxon>Streptophyta</taxon>
        <taxon>Embryophyta</taxon>
        <taxon>Tracheophyta</taxon>
        <taxon>Spermatophyta</taxon>
        <taxon>Magnoliopsida</taxon>
        <taxon>Ranunculales</taxon>
        <taxon>Ranunculaceae</taxon>
        <taxon>Thalictroideae</taxon>
        <taxon>Thalictrum</taxon>
    </lineage>
</organism>
<proteinExistence type="predicted"/>
<dbReference type="AlphaFoldDB" id="A0A7J6VI98"/>
<dbReference type="Proteomes" id="UP000554482">
    <property type="component" value="Unassembled WGS sequence"/>
</dbReference>
<protein>
    <submittedName>
        <fullName evidence="1">Uncharacterized protein</fullName>
    </submittedName>
</protein>
<accession>A0A7J6VI98</accession>
<dbReference type="EMBL" id="JABWDY010032259">
    <property type="protein sequence ID" value="KAF5184308.1"/>
    <property type="molecule type" value="Genomic_DNA"/>
</dbReference>
<sequence>MYQESSRFAPEATLSTASTPHHIQCLHGMTSASFLKPSLHLEFNCFELLDSSCSSTLTFQSSAIRICSLINNFSKATK</sequence>
<evidence type="ECO:0000313" key="2">
    <source>
        <dbReference type="Proteomes" id="UP000554482"/>
    </source>
</evidence>